<keyword evidence="3" id="KW-1185">Reference proteome</keyword>
<evidence type="ECO:0000313" key="2">
    <source>
        <dbReference type="EMBL" id="KZP21566.1"/>
    </source>
</evidence>
<feature type="region of interest" description="Disordered" evidence="1">
    <location>
        <begin position="1"/>
        <end position="55"/>
    </location>
</feature>
<reference evidence="2 3" key="1">
    <citation type="journal article" date="2016" name="Mol. Biol. Evol.">
        <title>Comparative Genomics of Early-Diverging Mushroom-Forming Fungi Provides Insights into the Origins of Lignocellulose Decay Capabilities.</title>
        <authorList>
            <person name="Nagy L.G."/>
            <person name="Riley R."/>
            <person name="Tritt A."/>
            <person name="Adam C."/>
            <person name="Daum C."/>
            <person name="Floudas D."/>
            <person name="Sun H."/>
            <person name="Yadav J.S."/>
            <person name="Pangilinan J."/>
            <person name="Larsson K.H."/>
            <person name="Matsuura K."/>
            <person name="Barry K."/>
            <person name="Labutti K."/>
            <person name="Kuo R."/>
            <person name="Ohm R.A."/>
            <person name="Bhattacharya S.S."/>
            <person name="Shirouzu T."/>
            <person name="Yoshinaga Y."/>
            <person name="Martin F.M."/>
            <person name="Grigoriev I.V."/>
            <person name="Hibbett D.S."/>
        </authorList>
    </citation>
    <scope>NUCLEOTIDE SEQUENCE [LARGE SCALE GENOMIC DNA]</scope>
    <source>
        <strain evidence="2 3">CBS 109695</strain>
    </source>
</reference>
<dbReference type="Proteomes" id="UP000076532">
    <property type="component" value="Unassembled WGS sequence"/>
</dbReference>
<sequence>MAEIAASGSMRRNSIDPRGPTHCPFPGCVTNSSAPWLTKRHKDTKKHRKQQSPEDQVKVELIKCELCDYSVSQHRLHTLRRHMGSRMCVSRARELVRKGEASKKSGRTTGGAKKRGGNGMVVTACC</sequence>
<proteinExistence type="predicted"/>
<organism evidence="2 3">
    <name type="scientific">Athelia psychrophila</name>
    <dbReference type="NCBI Taxonomy" id="1759441"/>
    <lineage>
        <taxon>Eukaryota</taxon>
        <taxon>Fungi</taxon>
        <taxon>Dikarya</taxon>
        <taxon>Basidiomycota</taxon>
        <taxon>Agaricomycotina</taxon>
        <taxon>Agaricomycetes</taxon>
        <taxon>Agaricomycetidae</taxon>
        <taxon>Atheliales</taxon>
        <taxon>Atheliaceae</taxon>
        <taxon>Athelia</taxon>
    </lineage>
</organism>
<dbReference type="AlphaFoldDB" id="A0A166K621"/>
<feature type="region of interest" description="Disordered" evidence="1">
    <location>
        <begin position="96"/>
        <end position="116"/>
    </location>
</feature>
<evidence type="ECO:0000313" key="3">
    <source>
        <dbReference type="Proteomes" id="UP000076532"/>
    </source>
</evidence>
<feature type="compositionally biased region" description="Basic residues" evidence="1">
    <location>
        <begin position="38"/>
        <end position="50"/>
    </location>
</feature>
<evidence type="ECO:0000256" key="1">
    <source>
        <dbReference type="SAM" id="MobiDB-lite"/>
    </source>
</evidence>
<accession>A0A166K621</accession>
<gene>
    <name evidence="2" type="ORF">FIBSPDRAFT_860508</name>
</gene>
<protein>
    <submittedName>
        <fullName evidence="2">Uncharacterized protein</fullName>
    </submittedName>
</protein>
<dbReference type="EMBL" id="KV417546">
    <property type="protein sequence ID" value="KZP21566.1"/>
    <property type="molecule type" value="Genomic_DNA"/>
</dbReference>
<name>A0A166K621_9AGAM</name>